<dbReference type="InterPro" id="IPR036291">
    <property type="entry name" value="NAD(P)-bd_dom_sf"/>
</dbReference>
<comment type="caution">
    <text evidence="3">The sequence shown here is derived from an EMBL/GenBank/DDBJ whole genome shotgun (WGS) entry which is preliminary data.</text>
</comment>
<dbReference type="SUPFAM" id="SSF51735">
    <property type="entry name" value="NAD(P)-binding Rossmann-fold domains"/>
    <property type="match status" value="1"/>
</dbReference>
<evidence type="ECO:0000256" key="1">
    <source>
        <dbReference type="ARBA" id="ARBA00006484"/>
    </source>
</evidence>
<organism evidence="3 4">
    <name type="scientific">Selenomonas flueggei ATCC 43531</name>
    <dbReference type="NCBI Taxonomy" id="638302"/>
    <lineage>
        <taxon>Bacteria</taxon>
        <taxon>Bacillati</taxon>
        <taxon>Bacillota</taxon>
        <taxon>Negativicutes</taxon>
        <taxon>Selenomonadales</taxon>
        <taxon>Selenomonadaceae</taxon>
        <taxon>Selenomonas</taxon>
    </lineage>
</organism>
<name>C4V609_9FIRM</name>
<dbReference type="AlphaFoldDB" id="C4V609"/>
<dbReference type="Gene3D" id="3.40.50.720">
    <property type="entry name" value="NAD(P)-binding Rossmann-like Domain"/>
    <property type="match status" value="1"/>
</dbReference>
<dbReference type="CDD" id="cd05233">
    <property type="entry name" value="SDR_c"/>
    <property type="match status" value="1"/>
</dbReference>
<dbReference type="STRING" id="638302.HMPREF0908_1909"/>
<evidence type="ECO:0000313" key="3">
    <source>
        <dbReference type="EMBL" id="EEQ47607.1"/>
    </source>
</evidence>
<dbReference type="Pfam" id="PF13561">
    <property type="entry name" value="adh_short_C2"/>
    <property type="match status" value="1"/>
</dbReference>
<dbReference type="Proteomes" id="UP000005309">
    <property type="component" value="Unassembled WGS sequence"/>
</dbReference>
<dbReference type="PRINTS" id="PR00081">
    <property type="entry name" value="GDHRDH"/>
</dbReference>
<proteinExistence type="inferred from homology"/>
<keyword evidence="4" id="KW-1185">Reference proteome</keyword>
<dbReference type="PANTHER" id="PTHR42760">
    <property type="entry name" value="SHORT-CHAIN DEHYDROGENASES/REDUCTASES FAMILY MEMBER"/>
    <property type="match status" value="1"/>
</dbReference>
<comment type="similarity">
    <text evidence="1">Belongs to the short-chain dehydrogenases/reductases (SDR) family.</text>
</comment>
<accession>C4V609</accession>
<dbReference type="GO" id="GO:0006633">
    <property type="term" value="P:fatty acid biosynthetic process"/>
    <property type="evidence" value="ECO:0007669"/>
    <property type="project" value="TreeGrafter"/>
</dbReference>
<dbReference type="FunFam" id="3.40.50.720:FF:000084">
    <property type="entry name" value="Short-chain dehydrogenase reductase"/>
    <property type="match status" value="1"/>
</dbReference>
<reference evidence="3 4" key="1">
    <citation type="submission" date="2009-04" db="EMBL/GenBank/DDBJ databases">
        <authorList>
            <person name="Qin X."/>
            <person name="Bachman B."/>
            <person name="Battles P."/>
            <person name="Bell A."/>
            <person name="Bess C."/>
            <person name="Bickham C."/>
            <person name="Chaboub L."/>
            <person name="Chen D."/>
            <person name="Coyle M."/>
            <person name="Deiros D.R."/>
            <person name="Dinh H."/>
            <person name="Forbes L."/>
            <person name="Fowler G."/>
            <person name="Francisco L."/>
            <person name="Fu Q."/>
            <person name="Gubbala S."/>
            <person name="Hale W."/>
            <person name="Han Y."/>
            <person name="Hemphill L."/>
            <person name="Highlander S.K."/>
            <person name="Hirani K."/>
            <person name="Hogues M."/>
            <person name="Jackson L."/>
            <person name="Jakkamsetti A."/>
            <person name="Javaid M."/>
            <person name="Jiang H."/>
            <person name="Korchina V."/>
            <person name="Kovar C."/>
            <person name="Lara F."/>
            <person name="Lee S."/>
            <person name="Mata R."/>
            <person name="Mathew T."/>
            <person name="Moen C."/>
            <person name="Morales K."/>
            <person name="Munidasa M."/>
            <person name="Nazareth L."/>
            <person name="Ngo R."/>
            <person name="Nguyen L."/>
            <person name="Okwuonu G."/>
            <person name="Ongeri F."/>
            <person name="Patil S."/>
            <person name="Petrosino J."/>
            <person name="Pham C."/>
            <person name="Pham P."/>
            <person name="Pu L.-L."/>
            <person name="Puazo M."/>
            <person name="Raj R."/>
            <person name="Reid J."/>
            <person name="Rouhana J."/>
            <person name="Saada N."/>
            <person name="Shang Y."/>
            <person name="Simmons D."/>
            <person name="Thornton R."/>
            <person name="Warren J."/>
            <person name="Weissenberger G."/>
            <person name="Zhang J."/>
            <person name="Zhang L."/>
            <person name="Zhou C."/>
            <person name="Zhu D."/>
            <person name="Muzny D."/>
            <person name="Worley K."/>
            <person name="Gibbs R."/>
        </authorList>
    </citation>
    <scope>NUCLEOTIDE SEQUENCE [LARGE SCALE GENOMIC DNA]</scope>
    <source>
        <strain evidence="3 4">ATCC 43531</strain>
    </source>
</reference>
<dbReference type="InterPro" id="IPR002347">
    <property type="entry name" value="SDR_fam"/>
</dbReference>
<protein>
    <submittedName>
        <fullName evidence="3">Putative 3-oxoacyl-[acyl-carrier-protein] reductase</fullName>
        <ecNumber evidence="3">1.1.1.100</ecNumber>
    </submittedName>
</protein>
<dbReference type="EC" id="1.1.1.100" evidence="3"/>
<dbReference type="GO" id="GO:0008206">
    <property type="term" value="P:bile acid metabolic process"/>
    <property type="evidence" value="ECO:0007669"/>
    <property type="project" value="UniProtKB-ARBA"/>
</dbReference>
<dbReference type="PRINTS" id="PR00080">
    <property type="entry name" value="SDRFAMILY"/>
</dbReference>
<dbReference type="EMBL" id="ACLA01000033">
    <property type="protein sequence ID" value="EEQ47607.1"/>
    <property type="molecule type" value="Genomic_DNA"/>
</dbReference>
<dbReference type="OrthoDB" id="9803333at2"/>
<dbReference type="PANTHER" id="PTHR42760:SF133">
    <property type="entry name" value="3-OXOACYL-[ACYL-CARRIER-PROTEIN] REDUCTASE"/>
    <property type="match status" value="1"/>
</dbReference>
<dbReference type="HOGENOM" id="CLU_010194_1_2_9"/>
<evidence type="ECO:0000313" key="4">
    <source>
        <dbReference type="Proteomes" id="UP000005309"/>
    </source>
</evidence>
<gene>
    <name evidence="3" type="ORF">HMPREF0908_1909</name>
</gene>
<evidence type="ECO:0000256" key="2">
    <source>
        <dbReference type="ARBA" id="ARBA00023002"/>
    </source>
</evidence>
<sequence length="255" mass="27625">MRCTMEFGLQGKNALVIGGTKGLGRAVCELFAQEGANVIAVSRHGDECTALAADLQNRYGIRSAGIACDLSSSHRNDVVRRALSAFGTLDILVNAAGIWPQSYVLDMEEEDFRHTLEVNLISPFVLCRDFARCLVDQKKPGKIVNVVSQAAFSGSTTGHAHYAASKGGLVSFTISLARELASHRINVNAVAPGLMETPMVHEALKTRRDYYCQRIPLGRVAEPEEVAYSILFLCSNKADYLTGITLDATGGMLMR</sequence>
<dbReference type="GO" id="GO:0048038">
    <property type="term" value="F:quinone binding"/>
    <property type="evidence" value="ECO:0007669"/>
    <property type="project" value="TreeGrafter"/>
</dbReference>
<keyword evidence="2 3" id="KW-0560">Oxidoreductase</keyword>
<dbReference type="GO" id="GO:0004316">
    <property type="term" value="F:3-oxoacyl-[acyl-carrier-protein] reductase (NADPH) activity"/>
    <property type="evidence" value="ECO:0007669"/>
    <property type="project" value="UniProtKB-EC"/>
</dbReference>
<dbReference type="eggNOG" id="COG1028">
    <property type="taxonomic scope" value="Bacteria"/>
</dbReference>